<proteinExistence type="predicted"/>
<gene>
    <name evidence="2" type="primary">G9-1</name>
</gene>
<dbReference type="PANTHER" id="PTHR31876">
    <property type="entry name" value="COV-LIKE PROTEIN 1"/>
    <property type="match status" value="1"/>
</dbReference>
<dbReference type="AlphaFoldDB" id="Q6RZW4"/>
<evidence type="ECO:0000313" key="2">
    <source>
        <dbReference type="EMBL" id="AAR95993.1"/>
    </source>
</evidence>
<keyword evidence="1" id="KW-0812">Transmembrane</keyword>
<dbReference type="PANTHER" id="PTHR31876:SF26">
    <property type="entry name" value="PROTEIN LIKE COV 2"/>
    <property type="match status" value="1"/>
</dbReference>
<sequence length="109" mass="12491">MAEVEGEIVNGERRRRNRLRWTQREKALARVGSRRCMQVLGVAQACCAVLQSWVSKKFMTGVVLFPVAITFYVTWWFIQFVDGFFSPLYDKLGVDIFESGSKSNSKSDC</sequence>
<dbReference type="InterPro" id="IPR007462">
    <property type="entry name" value="COV1-like"/>
</dbReference>
<name>Q6RZW4_MUSAC</name>
<accession>Q6RZW4</accession>
<dbReference type="EMBL" id="AY484588">
    <property type="protein sequence ID" value="AAR95993.1"/>
    <property type="molecule type" value="Genomic_DNA"/>
</dbReference>
<keyword evidence="1" id="KW-1133">Transmembrane helix</keyword>
<organism evidence="2">
    <name type="scientific">Musa acuminata</name>
    <name type="common">Banana</name>
    <name type="synonym">Musa cavendishii</name>
    <dbReference type="NCBI Taxonomy" id="4641"/>
    <lineage>
        <taxon>Eukaryota</taxon>
        <taxon>Viridiplantae</taxon>
        <taxon>Streptophyta</taxon>
        <taxon>Embryophyta</taxon>
        <taxon>Tracheophyta</taxon>
        <taxon>Spermatophyta</taxon>
        <taxon>Magnoliopsida</taxon>
        <taxon>Liliopsida</taxon>
        <taxon>Zingiberales</taxon>
        <taxon>Musaceae</taxon>
        <taxon>Musa</taxon>
    </lineage>
</organism>
<reference evidence="2" key="1">
    <citation type="journal article" date="2004" name="Theor. Appl. Genet.">
        <title>Gene content and density in banana ( Musa acuminata) as revealed by genomic sequencing of BAC clones.</title>
        <authorList>
            <person name="Aert R."/>
            <person name="Sagi L."/>
            <person name="Volckaert G."/>
        </authorList>
    </citation>
    <scope>NUCLEOTIDE SEQUENCE</scope>
</reference>
<protein>
    <submittedName>
        <fullName evidence="2">Uncharacterized protein G9-1</fullName>
    </submittedName>
</protein>
<feature type="transmembrane region" description="Helical" evidence="1">
    <location>
        <begin position="58"/>
        <end position="78"/>
    </location>
</feature>
<evidence type="ECO:0000256" key="1">
    <source>
        <dbReference type="SAM" id="Phobius"/>
    </source>
</evidence>
<keyword evidence="1" id="KW-0472">Membrane</keyword>
<dbReference type="GO" id="GO:0005794">
    <property type="term" value="C:Golgi apparatus"/>
    <property type="evidence" value="ECO:0007669"/>
    <property type="project" value="TreeGrafter"/>
</dbReference>